<name>A0AAD9PS04_ACRCE</name>
<dbReference type="InterPro" id="IPR002524">
    <property type="entry name" value="Cation_efflux"/>
</dbReference>
<keyword evidence="4" id="KW-0813">Transport</keyword>
<dbReference type="GO" id="GO:0005886">
    <property type="term" value="C:plasma membrane"/>
    <property type="evidence" value="ECO:0007669"/>
    <property type="project" value="TreeGrafter"/>
</dbReference>
<evidence type="ECO:0000256" key="4">
    <source>
        <dbReference type="ARBA" id="ARBA00022906"/>
    </source>
</evidence>
<evidence type="ECO:0000256" key="5">
    <source>
        <dbReference type="ARBA" id="ARBA00022989"/>
    </source>
</evidence>
<dbReference type="GO" id="GO:0010043">
    <property type="term" value="P:response to zinc ion"/>
    <property type="evidence" value="ECO:0007669"/>
    <property type="project" value="TreeGrafter"/>
</dbReference>
<dbReference type="Pfam" id="PF01545">
    <property type="entry name" value="Cation_efflux"/>
    <property type="match status" value="1"/>
</dbReference>
<feature type="transmembrane region" description="Helical" evidence="7">
    <location>
        <begin position="71"/>
        <end position="91"/>
    </location>
</feature>
<reference evidence="9" key="1">
    <citation type="journal article" date="2023" name="G3 (Bethesda)">
        <title>Whole genome assembly and annotation of the endangered Caribbean coral Acropora cervicornis.</title>
        <authorList>
            <person name="Selwyn J.D."/>
            <person name="Vollmer S.V."/>
        </authorList>
    </citation>
    <scope>NUCLEOTIDE SEQUENCE</scope>
    <source>
        <strain evidence="9">K2</strain>
    </source>
</reference>
<keyword evidence="4" id="KW-0406">Ion transport</keyword>
<comment type="caution">
    <text evidence="9">The sequence shown here is derived from an EMBL/GenBank/DDBJ whole genome shotgun (WGS) entry which is preliminary data.</text>
</comment>
<dbReference type="GO" id="GO:0005385">
    <property type="term" value="F:zinc ion transmembrane transporter activity"/>
    <property type="evidence" value="ECO:0007669"/>
    <property type="project" value="TreeGrafter"/>
</dbReference>
<feature type="transmembrane region" description="Helical" evidence="7">
    <location>
        <begin position="103"/>
        <end position="128"/>
    </location>
</feature>
<dbReference type="InterPro" id="IPR050681">
    <property type="entry name" value="CDF/SLC30A"/>
</dbReference>
<organism evidence="9 10">
    <name type="scientific">Acropora cervicornis</name>
    <name type="common">Staghorn coral</name>
    <dbReference type="NCBI Taxonomy" id="6130"/>
    <lineage>
        <taxon>Eukaryota</taxon>
        <taxon>Metazoa</taxon>
        <taxon>Cnidaria</taxon>
        <taxon>Anthozoa</taxon>
        <taxon>Hexacorallia</taxon>
        <taxon>Scleractinia</taxon>
        <taxon>Astrocoeniina</taxon>
        <taxon>Acroporidae</taxon>
        <taxon>Acropora</taxon>
    </lineage>
</organism>
<dbReference type="SUPFAM" id="SSF161111">
    <property type="entry name" value="Cation efflux protein transmembrane domain-like"/>
    <property type="match status" value="1"/>
</dbReference>
<evidence type="ECO:0000259" key="8">
    <source>
        <dbReference type="Pfam" id="PF01545"/>
    </source>
</evidence>
<accession>A0AAD9PS04</accession>
<dbReference type="Proteomes" id="UP001249851">
    <property type="component" value="Unassembled WGS sequence"/>
</dbReference>
<evidence type="ECO:0000256" key="7">
    <source>
        <dbReference type="SAM" id="Phobius"/>
    </source>
</evidence>
<gene>
    <name evidence="9" type="ORF">P5673_031904</name>
</gene>
<dbReference type="NCBIfam" id="TIGR01297">
    <property type="entry name" value="CDF"/>
    <property type="match status" value="1"/>
</dbReference>
<evidence type="ECO:0000313" key="9">
    <source>
        <dbReference type="EMBL" id="KAK2548018.1"/>
    </source>
</evidence>
<keyword evidence="10" id="KW-1185">Reference proteome</keyword>
<dbReference type="PANTHER" id="PTHR11562">
    <property type="entry name" value="CATION EFFLUX PROTEIN/ ZINC TRANSPORTER"/>
    <property type="match status" value="1"/>
</dbReference>
<keyword evidence="4" id="KW-0862">Zinc</keyword>
<evidence type="ECO:0000256" key="2">
    <source>
        <dbReference type="ARBA" id="ARBA00008873"/>
    </source>
</evidence>
<keyword evidence="3 7" id="KW-0812">Transmembrane</keyword>
<keyword evidence="6 7" id="KW-0472">Membrane</keyword>
<feature type="transmembrane region" description="Helical" evidence="7">
    <location>
        <begin position="148"/>
        <end position="170"/>
    </location>
</feature>
<dbReference type="Gene3D" id="1.20.1510.10">
    <property type="entry name" value="Cation efflux protein transmembrane domain"/>
    <property type="match status" value="1"/>
</dbReference>
<comment type="subcellular location">
    <subcellularLocation>
        <location evidence="1">Membrane</location>
        <topology evidence="1">Multi-pass membrane protein</topology>
    </subcellularLocation>
</comment>
<feature type="domain" description="Cation efflux protein transmembrane" evidence="8">
    <location>
        <begin position="41"/>
        <end position="216"/>
    </location>
</feature>
<dbReference type="InterPro" id="IPR027469">
    <property type="entry name" value="Cation_efflux_TMD_sf"/>
</dbReference>
<keyword evidence="4" id="KW-0864">Zinc transport</keyword>
<evidence type="ECO:0000313" key="10">
    <source>
        <dbReference type="Proteomes" id="UP001249851"/>
    </source>
</evidence>
<dbReference type="AlphaFoldDB" id="A0AAD9PS04"/>
<dbReference type="InterPro" id="IPR058533">
    <property type="entry name" value="Cation_efflux_TM"/>
</dbReference>
<reference evidence="9" key="2">
    <citation type="journal article" date="2023" name="Science">
        <title>Genomic signatures of disease resistance in endangered staghorn corals.</title>
        <authorList>
            <person name="Vollmer S.V."/>
            <person name="Selwyn J.D."/>
            <person name="Despard B.A."/>
            <person name="Roesel C.L."/>
        </authorList>
    </citation>
    <scope>NUCLEOTIDE SEQUENCE</scope>
    <source>
        <strain evidence="9">K2</strain>
    </source>
</reference>
<comment type="similarity">
    <text evidence="2">Belongs to the cation diffusion facilitator (CDF) transporter (TC 2.A.4) family. SLC30A subfamily.</text>
</comment>
<protein>
    <submittedName>
        <fullName evidence="9">Zinc transporter 8</fullName>
    </submittedName>
</protein>
<sequence>MRRRVTMAREYSRLSQADEEIACKFDTQSRQRHENDARKRLIIACLFCTVFIVCEVTGGFIANSLAIINDALHQFFDLSSLVMSLVATWIARWKPNEKKSFGYYRAEVLGASAVILALWVLTGILAYESILRLLPAHAGHHSQVNSDVMILTAALAFGANIVVICLLNVHSHSGHTHGGHQHGTTNITIRAAFLHTLGDIFHSFAVLVGAILIKIKVSSMNRFFNQQLVP</sequence>
<evidence type="ECO:0000256" key="6">
    <source>
        <dbReference type="ARBA" id="ARBA00023136"/>
    </source>
</evidence>
<evidence type="ECO:0000256" key="1">
    <source>
        <dbReference type="ARBA" id="ARBA00004141"/>
    </source>
</evidence>
<proteinExistence type="inferred from homology"/>
<dbReference type="PANTHER" id="PTHR11562:SF17">
    <property type="entry name" value="RE54080P-RELATED"/>
    <property type="match status" value="1"/>
</dbReference>
<feature type="transmembrane region" description="Helical" evidence="7">
    <location>
        <begin position="191"/>
        <end position="213"/>
    </location>
</feature>
<keyword evidence="5 7" id="KW-1133">Transmembrane helix</keyword>
<evidence type="ECO:0000256" key="3">
    <source>
        <dbReference type="ARBA" id="ARBA00022692"/>
    </source>
</evidence>
<dbReference type="EMBL" id="JARQWQ010000159">
    <property type="protein sequence ID" value="KAK2548018.1"/>
    <property type="molecule type" value="Genomic_DNA"/>
</dbReference>
<feature type="transmembrane region" description="Helical" evidence="7">
    <location>
        <begin position="41"/>
        <end position="65"/>
    </location>
</feature>